<dbReference type="HOGENOM" id="CLU_040267_2_0_5"/>
<dbReference type="PANTHER" id="PTHR32182">
    <property type="entry name" value="DNA REPLICATION AND REPAIR PROTEIN RECF"/>
    <property type="match status" value="1"/>
</dbReference>
<keyword evidence="13" id="KW-1185">Reference proteome</keyword>
<dbReference type="SUPFAM" id="SSF52540">
    <property type="entry name" value="P-loop containing nucleoside triphosphate hydrolases"/>
    <property type="match status" value="1"/>
</dbReference>
<keyword evidence="9 10" id="KW-0234">DNA repair</keyword>
<sequence>MHVMPCDRASDREDRFALAEKGPARLPRQSHLKARVMALTRLSLRDFRNHAATRLDGMATFNVLVGENGAGKTNVLEAISLFSPGRGMRRAHPADMASNKGAGDFAVAAELEDGAVQLNTATTPATPGRRTVRINGAETPATRLAEWLAMTWLTPAMDRLFAEGATARRRFLDRLVLAGEPGHARIATRYEGALRERNRLLGEADEPDPVWLDALETQMAETGAQLAASRRALVERLNTALAAQDDGPFARPILAYNGETPVDASAFAAALRNGRRRDRAAGRTLTGPHRDDLDVVMAAKNAPAAHCSTGEQKALLISIVLAHAALPDAGGERPRLLLLDEIAAHLDPLRRSALYERLAASGAQVWMTGTEPSPFADLPAPAAFWRVDEGKVERI</sequence>
<dbReference type="Pfam" id="PF02463">
    <property type="entry name" value="SMC_N"/>
    <property type="match status" value="1"/>
</dbReference>
<comment type="similarity">
    <text evidence="2 9 10">Belongs to the RecF family.</text>
</comment>
<dbReference type="NCBIfam" id="TIGR00611">
    <property type="entry name" value="recf"/>
    <property type="match status" value="1"/>
</dbReference>
<evidence type="ECO:0000256" key="8">
    <source>
        <dbReference type="ARBA" id="ARBA00023125"/>
    </source>
</evidence>
<dbReference type="AlphaFoldDB" id="F1ZB19"/>
<proteinExistence type="inferred from homology"/>
<dbReference type="PROSITE" id="PS00617">
    <property type="entry name" value="RECF_1"/>
    <property type="match status" value="1"/>
</dbReference>
<dbReference type="FunCoup" id="F1ZB19">
    <property type="interactions" value="200"/>
</dbReference>
<evidence type="ECO:0000256" key="1">
    <source>
        <dbReference type="ARBA" id="ARBA00004496"/>
    </source>
</evidence>
<gene>
    <name evidence="9" type="primary">recF</name>
    <name evidence="12" type="ORF">Y88_0166</name>
</gene>
<accession>F1ZB19</accession>
<comment type="caution">
    <text evidence="12">The sequence shown here is derived from an EMBL/GenBank/DDBJ whole genome shotgun (WGS) entry which is preliminary data.</text>
</comment>
<evidence type="ECO:0000313" key="12">
    <source>
        <dbReference type="EMBL" id="EGD58114.1"/>
    </source>
</evidence>
<dbReference type="STRING" id="983920.Y88_0166"/>
<evidence type="ECO:0000313" key="13">
    <source>
        <dbReference type="Proteomes" id="UP000004728"/>
    </source>
</evidence>
<dbReference type="EMBL" id="AEWJ01000044">
    <property type="protein sequence ID" value="EGD58114.1"/>
    <property type="molecule type" value="Genomic_DNA"/>
</dbReference>
<dbReference type="InterPro" id="IPR001238">
    <property type="entry name" value="DNA-binding_RecF"/>
</dbReference>
<dbReference type="GO" id="GO:0006302">
    <property type="term" value="P:double-strand break repair"/>
    <property type="evidence" value="ECO:0007669"/>
    <property type="project" value="TreeGrafter"/>
</dbReference>
<keyword evidence="8 9" id="KW-0238">DNA-binding</keyword>
<protein>
    <recommendedName>
        <fullName evidence="3 9">DNA replication and repair protein RecF</fullName>
    </recommendedName>
</protein>
<dbReference type="eggNOG" id="COG1195">
    <property type="taxonomic scope" value="Bacteria"/>
</dbReference>
<dbReference type="GO" id="GO:0009432">
    <property type="term" value="P:SOS response"/>
    <property type="evidence" value="ECO:0007669"/>
    <property type="project" value="UniProtKB-UniRule"/>
</dbReference>
<dbReference type="GO" id="GO:0006260">
    <property type="term" value="P:DNA replication"/>
    <property type="evidence" value="ECO:0007669"/>
    <property type="project" value="UniProtKB-UniRule"/>
</dbReference>
<evidence type="ECO:0000256" key="10">
    <source>
        <dbReference type="RuleBase" id="RU000578"/>
    </source>
</evidence>
<evidence type="ECO:0000256" key="7">
    <source>
        <dbReference type="ARBA" id="ARBA00022840"/>
    </source>
</evidence>
<evidence type="ECO:0000256" key="6">
    <source>
        <dbReference type="ARBA" id="ARBA00022741"/>
    </source>
</evidence>
<dbReference type="HAMAP" id="MF_00365">
    <property type="entry name" value="RecF"/>
    <property type="match status" value="1"/>
</dbReference>
<dbReference type="PROSITE" id="PS00618">
    <property type="entry name" value="RECF_2"/>
    <property type="match status" value="1"/>
</dbReference>
<feature type="binding site" evidence="9">
    <location>
        <begin position="66"/>
        <end position="73"/>
    </location>
    <ligand>
        <name>ATP</name>
        <dbReference type="ChEBI" id="CHEBI:30616"/>
    </ligand>
</feature>
<dbReference type="GO" id="GO:0000731">
    <property type="term" value="P:DNA synthesis involved in DNA repair"/>
    <property type="evidence" value="ECO:0007669"/>
    <property type="project" value="TreeGrafter"/>
</dbReference>
<name>F1ZB19_9SPHN</name>
<dbReference type="InterPro" id="IPR018078">
    <property type="entry name" value="DNA-binding_RecF_CS"/>
</dbReference>
<evidence type="ECO:0000256" key="3">
    <source>
        <dbReference type="ARBA" id="ARBA00020170"/>
    </source>
</evidence>
<keyword evidence="7 9" id="KW-0067">ATP-binding</keyword>
<dbReference type="Gene3D" id="3.40.50.300">
    <property type="entry name" value="P-loop containing nucleotide triphosphate hydrolases"/>
    <property type="match status" value="1"/>
</dbReference>
<comment type="function">
    <text evidence="9 10">The RecF protein is involved in DNA metabolism; it is required for DNA replication and normal SOS inducibility. RecF binds preferentially to single-stranded, linear DNA. It also seems to bind ATP.</text>
</comment>
<dbReference type="GO" id="GO:0005737">
    <property type="term" value="C:cytoplasm"/>
    <property type="evidence" value="ECO:0007669"/>
    <property type="project" value="UniProtKB-SubCell"/>
</dbReference>
<keyword evidence="6 9" id="KW-0547">Nucleotide-binding</keyword>
<dbReference type="GO" id="GO:0005524">
    <property type="term" value="F:ATP binding"/>
    <property type="evidence" value="ECO:0007669"/>
    <property type="project" value="UniProtKB-UniRule"/>
</dbReference>
<keyword evidence="9 10" id="KW-0227">DNA damage</keyword>
<keyword evidence="5 9" id="KW-0235">DNA replication</keyword>
<keyword evidence="9 10" id="KW-0742">SOS response</keyword>
<keyword evidence="4 9" id="KW-0963">Cytoplasm</keyword>
<organism evidence="12 13">
    <name type="scientific">Novosphingobium nitrogenifigens DSM 19370</name>
    <dbReference type="NCBI Taxonomy" id="983920"/>
    <lineage>
        <taxon>Bacteria</taxon>
        <taxon>Pseudomonadati</taxon>
        <taxon>Pseudomonadota</taxon>
        <taxon>Alphaproteobacteria</taxon>
        <taxon>Sphingomonadales</taxon>
        <taxon>Sphingomonadaceae</taxon>
        <taxon>Novosphingobium</taxon>
    </lineage>
</organism>
<dbReference type="InterPro" id="IPR003395">
    <property type="entry name" value="RecF/RecN/SMC_N"/>
</dbReference>
<dbReference type="GO" id="GO:0003697">
    <property type="term" value="F:single-stranded DNA binding"/>
    <property type="evidence" value="ECO:0007669"/>
    <property type="project" value="UniProtKB-UniRule"/>
</dbReference>
<comment type="subcellular location">
    <subcellularLocation>
        <location evidence="1 9 10">Cytoplasm</location>
    </subcellularLocation>
</comment>
<reference evidence="12 13" key="1">
    <citation type="journal article" date="2012" name="J. Bacteriol.">
        <title>Draft Genome Sequence of Novosphingobium nitrogenifigens Y88T.</title>
        <authorList>
            <person name="Strabala T.J."/>
            <person name="Macdonald L."/>
            <person name="Liu V."/>
            <person name="Smit A.M."/>
        </authorList>
    </citation>
    <scope>NUCLEOTIDE SEQUENCE [LARGE SCALE GENOMIC DNA]</scope>
    <source>
        <strain evidence="12 13">DSM 19370</strain>
    </source>
</reference>
<feature type="domain" description="RecF/RecN/SMC N-terminal" evidence="11">
    <location>
        <begin position="39"/>
        <end position="368"/>
    </location>
</feature>
<evidence type="ECO:0000256" key="9">
    <source>
        <dbReference type="HAMAP-Rule" id="MF_00365"/>
    </source>
</evidence>
<dbReference type="Proteomes" id="UP000004728">
    <property type="component" value="Unassembled WGS sequence"/>
</dbReference>
<dbReference type="InterPro" id="IPR027417">
    <property type="entry name" value="P-loop_NTPase"/>
</dbReference>
<dbReference type="PANTHER" id="PTHR32182:SF0">
    <property type="entry name" value="DNA REPLICATION AND REPAIR PROTEIN RECF"/>
    <property type="match status" value="1"/>
</dbReference>
<evidence type="ECO:0000256" key="4">
    <source>
        <dbReference type="ARBA" id="ARBA00022490"/>
    </source>
</evidence>
<dbReference type="InterPro" id="IPR042174">
    <property type="entry name" value="RecF_2"/>
</dbReference>
<evidence type="ECO:0000256" key="5">
    <source>
        <dbReference type="ARBA" id="ARBA00022705"/>
    </source>
</evidence>
<evidence type="ECO:0000259" key="11">
    <source>
        <dbReference type="Pfam" id="PF02463"/>
    </source>
</evidence>
<evidence type="ECO:0000256" key="2">
    <source>
        <dbReference type="ARBA" id="ARBA00008016"/>
    </source>
</evidence>
<dbReference type="Gene3D" id="1.20.1050.90">
    <property type="entry name" value="RecF/RecN/SMC, N-terminal domain"/>
    <property type="match status" value="1"/>
</dbReference>
<dbReference type="InParanoid" id="F1ZB19"/>